<feature type="transmembrane region" description="Helical" evidence="1">
    <location>
        <begin position="84"/>
        <end position="105"/>
    </location>
</feature>
<keyword evidence="1" id="KW-0812">Transmembrane</keyword>
<reference evidence="2 3" key="1">
    <citation type="submission" date="2018-10" db="EMBL/GenBank/DDBJ databases">
        <title>Cohnella sp. M2MS4P-1, whole genome shotgun sequence.</title>
        <authorList>
            <person name="Tuo L."/>
        </authorList>
    </citation>
    <scope>NUCLEOTIDE SEQUENCE [LARGE SCALE GENOMIC DNA]</scope>
    <source>
        <strain evidence="2 3">M2MS4P-1</strain>
    </source>
</reference>
<organism evidence="2 3">
    <name type="scientific">Cohnella endophytica</name>
    <dbReference type="NCBI Taxonomy" id="2419778"/>
    <lineage>
        <taxon>Bacteria</taxon>
        <taxon>Bacillati</taxon>
        <taxon>Bacillota</taxon>
        <taxon>Bacilli</taxon>
        <taxon>Bacillales</taxon>
        <taxon>Paenibacillaceae</taxon>
        <taxon>Cohnella</taxon>
    </lineage>
</organism>
<keyword evidence="1" id="KW-1133">Transmembrane helix</keyword>
<keyword evidence="3" id="KW-1185">Reference proteome</keyword>
<feature type="transmembrane region" description="Helical" evidence="1">
    <location>
        <begin position="7"/>
        <end position="25"/>
    </location>
</feature>
<evidence type="ECO:0000313" key="3">
    <source>
        <dbReference type="Proteomes" id="UP000282076"/>
    </source>
</evidence>
<evidence type="ECO:0000256" key="1">
    <source>
        <dbReference type="SAM" id="Phobius"/>
    </source>
</evidence>
<dbReference type="AlphaFoldDB" id="A0A494Y2A2"/>
<accession>A0A494Y2A2</accession>
<protein>
    <submittedName>
        <fullName evidence="2">Uncharacterized protein</fullName>
    </submittedName>
</protein>
<evidence type="ECO:0000313" key="2">
    <source>
        <dbReference type="EMBL" id="RKP55553.1"/>
    </source>
</evidence>
<name>A0A494Y2A2_9BACL</name>
<dbReference type="EMBL" id="RBZM01000004">
    <property type="protein sequence ID" value="RKP55553.1"/>
    <property type="molecule type" value="Genomic_DNA"/>
</dbReference>
<dbReference type="Proteomes" id="UP000282076">
    <property type="component" value="Unassembled WGS sequence"/>
</dbReference>
<gene>
    <name evidence="2" type="ORF">D7Z26_10240</name>
</gene>
<feature type="transmembrane region" description="Helical" evidence="1">
    <location>
        <begin position="37"/>
        <end position="63"/>
    </location>
</feature>
<sequence>MWLVFSELVLLLIWIGIKSTVSIFYNGSNQKSYFIHYLYHSFFGFPIVFILMLSVLVIFIIQYKIKDLKTKRAFKFRLITNSLRISRILVLLFLILMCISMGYQIQEDINNYISKQTISETLIITDFKLSDGARISKSILPYQIQSEDDIYYLYKKTKLDRQTTYTIQYFINHSNDKVILGIKEL</sequence>
<comment type="caution">
    <text evidence="2">The sequence shown here is derived from an EMBL/GenBank/DDBJ whole genome shotgun (WGS) entry which is preliminary data.</text>
</comment>
<keyword evidence="1" id="KW-0472">Membrane</keyword>
<proteinExistence type="predicted"/>